<evidence type="ECO:0000313" key="2">
    <source>
        <dbReference type="EMBL" id="MCI83540.1"/>
    </source>
</evidence>
<accession>A0A392VAN3</accession>
<dbReference type="Proteomes" id="UP000265520">
    <property type="component" value="Unassembled WGS sequence"/>
</dbReference>
<dbReference type="AlphaFoldDB" id="A0A392VAN3"/>
<reference evidence="2 3" key="1">
    <citation type="journal article" date="2018" name="Front. Plant Sci.">
        <title>Red Clover (Trifolium pratense) and Zigzag Clover (T. medium) - A Picture of Genomic Similarities and Differences.</title>
        <authorList>
            <person name="Dluhosova J."/>
            <person name="Istvanek J."/>
            <person name="Nedelnik J."/>
            <person name="Repkova J."/>
        </authorList>
    </citation>
    <scope>NUCLEOTIDE SEQUENCE [LARGE SCALE GENOMIC DNA]</scope>
    <source>
        <strain evidence="3">cv. 10/8</strain>
        <tissue evidence="2">Leaf</tissue>
    </source>
</reference>
<feature type="non-terminal residue" evidence="2">
    <location>
        <position position="61"/>
    </location>
</feature>
<keyword evidence="3" id="KW-1185">Reference proteome</keyword>
<name>A0A392VAN3_9FABA</name>
<organism evidence="2 3">
    <name type="scientific">Trifolium medium</name>
    <dbReference type="NCBI Taxonomy" id="97028"/>
    <lineage>
        <taxon>Eukaryota</taxon>
        <taxon>Viridiplantae</taxon>
        <taxon>Streptophyta</taxon>
        <taxon>Embryophyta</taxon>
        <taxon>Tracheophyta</taxon>
        <taxon>Spermatophyta</taxon>
        <taxon>Magnoliopsida</taxon>
        <taxon>eudicotyledons</taxon>
        <taxon>Gunneridae</taxon>
        <taxon>Pentapetalae</taxon>
        <taxon>rosids</taxon>
        <taxon>fabids</taxon>
        <taxon>Fabales</taxon>
        <taxon>Fabaceae</taxon>
        <taxon>Papilionoideae</taxon>
        <taxon>50 kb inversion clade</taxon>
        <taxon>NPAAA clade</taxon>
        <taxon>Hologalegina</taxon>
        <taxon>IRL clade</taxon>
        <taxon>Trifolieae</taxon>
        <taxon>Trifolium</taxon>
    </lineage>
</organism>
<sequence>MVGSVSSSFADLVKIGKRIENRLKSGKIQATGSNQNTSKKPASSFTKKEEGETNAVIPKRK</sequence>
<feature type="compositionally biased region" description="Polar residues" evidence="1">
    <location>
        <begin position="28"/>
        <end position="45"/>
    </location>
</feature>
<comment type="caution">
    <text evidence="2">The sequence shown here is derived from an EMBL/GenBank/DDBJ whole genome shotgun (WGS) entry which is preliminary data.</text>
</comment>
<evidence type="ECO:0000256" key="1">
    <source>
        <dbReference type="SAM" id="MobiDB-lite"/>
    </source>
</evidence>
<evidence type="ECO:0000313" key="3">
    <source>
        <dbReference type="Proteomes" id="UP000265520"/>
    </source>
</evidence>
<feature type="region of interest" description="Disordered" evidence="1">
    <location>
        <begin position="24"/>
        <end position="61"/>
    </location>
</feature>
<protein>
    <submittedName>
        <fullName evidence="2">Uncharacterized protein</fullName>
    </submittedName>
</protein>
<dbReference type="EMBL" id="LXQA011069522">
    <property type="protein sequence ID" value="MCI83540.1"/>
    <property type="molecule type" value="Genomic_DNA"/>
</dbReference>
<proteinExistence type="predicted"/>